<keyword evidence="2" id="KW-1185">Reference proteome</keyword>
<dbReference type="AntiFam" id="ANF00248">
    <property type="entry name" value="Shadow ORF (opposite ppsD)"/>
</dbReference>
<evidence type="ECO:0000313" key="1">
    <source>
        <dbReference type="EMBL" id="GAK52907.1"/>
    </source>
</evidence>
<protein>
    <submittedName>
        <fullName evidence="1">Uncharacterized protein</fullName>
    </submittedName>
</protein>
<dbReference type="HOGENOM" id="CLU_2271846_0_0_0"/>
<organism evidence="1">
    <name type="scientific">Candidatus Moduliflexus flocculans</name>
    <dbReference type="NCBI Taxonomy" id="1499966"/>
    <lineage>
        <taxon>Bacteria</taxon>
        <taxon>Candidatus Moduliflexota</taxon>
        <taxon>Candidatus Moduliflexia</taxon>
        <taxon>Candidatus Moduliflexales</taxon>
        <taxon>Candidatus Moduliflexaceae</taxon>
    </lineage>
</organism>
<proteinExistence type="predicted"/>
<dbReference type="EMBL" id="DF820459">
    <property type="protein sequence ID" value="GAK52907.1"/>
    <property type="molecule type" value="Genomic_DNA"/>
</dbReference>
<name>A0A0S6W3E2_9BACT</name>
<reference evidence="1" key="1">
    <citation type="journal article" date="2015" name="PeerJ">
        <title>First genomic representation of candidate bacterial phylum KSB3 points to enhanced environmental sensing as a trigger of wastewater bulking.</title>
        <authorList>
            <person name="Sekiguchi Y."/>
            <person name="Ohashi A."/>
            <person name="Parks D.H."/>
            <person name="Yamauchi T."/>
            <person name="Tyson G.W."/>
            <person name="Hugenholtz P."/>
        </authorList>
    </citation>
    <scope>NUCLEOTIDE SEQUENCE [LARGE SCALE GENOMIC DNA]</scope>
</reference>
<dbReference type="AlphaFoldDB" id="A0A0S6W3E2"/>
<evidence type="ECO:0000313" key="2">
    <source>
        <dbReference type="Proteomes" id="UP000030700"/>
    </source>
</evidence>
<dbReference type="Proteomes" id="UP000030700">
    <property type="component" value="Unassembled WGS sequence"/>
</dbReference>
<sequence length="102" mass="11100">MADIRFDAADHALVFFPTRIAPELAQAGKFDRVADGRAGGVTFNQINVLRLPVSRRVSRSHGAKLAFGIGRKQVALSVIRQADPANHGVNRVFIPNRVVKAL</sequence>
<gene>
    <name evidence="1" type="ORF">U14_04164</name>
</gene>
<accession>A0A0S6W3E2</accession>